<keyword evidence="8 11" id="KW-0472">Membrane</keyword>
<evidence type="ECO:0000256" key="5">
    <source>
        <dbReference type="ARBA" id="ARBA00022837"/>
    </source>
</evidence>
<evidence type="ECO:0000256" key="11">
    <source>
        <dbReference type="SAM" id="Phobius"/>
    </source>
</evidence>
<dbReference type="OMA" id="DPTQVIW"/>
<keyword evidence="4 11" id="KW-0812">Transmembrane</keyword>
<evidence type="ECO:0000256" key="8">
    <source>
        <dbReference type="ARBA" id="ARBA00023136"/>
    </source>
</evidence>
<dbReference type="Pfam" id="PF14703">
    <property type="entry name" value="PHM7_cyt"/>
    <property type="match status" value="1"/>
</dbReference>
<dbReference type="Pfam" id="PF13967">
    <property type="entry name" value="RSN1_TM"/>
    <property type="match status" value="1"/>
</dbReference>
<dbReference type="GO" id="GO:0005227">
    <property type="term" value="F:calcium-activated cation channel activity"/>
    <property type="evidence" value="ECO:0007669"/>
    <property type="project" value="InterPro"/>
</dbReference>
<evidence type="ECO:0000256" key="9">
    <source>
        <dbReference type="ARBA" id="ARBA00023303"/>
    </source>
</evidence>
<evidence type="ECO:0000256" key="1">
    <source>
        <dbReference type="ARBA" id="ARBA00004141"/>
    </source>
</evidence>
<dbReference type="InterPro" id="IPR003864">
    <property type="entry name" value="CSC1/OSCA1-like_7TM"/>
</dbReference>
<dbReference type="InterPro" id="IPR045122">
    <property type="entry name" value="Csc1-like"/>
</dbReference>
<dbReference type="InterPro" id="IPR032880">
    <property type="entry name" value="CSC1/OSCA1-like_N"/>
</dbReference>
<feature type="region of interest" description="Disordered" evidence="10">
    <location>
        <begin position="738"/>
        <end position="771"/>
    </location>
</feature>
<keyword evidence="7" id="KW-0406">Ion transport</keyword>
<sequence length="771" mass="88701">MATLSDIGVSAAINILTAFAFLLAFALLRIQPINDRVYFPKWYITGSRSSPRSTGGFVGKFVNLDIRTYLTFLNWMPQALMMSEKQLIEHAGLDSALFLRIYLLGLKIFVPMMVVALFILIPVNVQSGSLFFLRKELVVNDIDKLSISNVRPESSWFFVHIGLEYAFTFWVCFMLYKEYGKVATMRLRFIASQSRHAEQFTVVVRNVPHVSGQSISDTVDQFFQKNHPDTYLCHQAVYNANNYARLVRRRDRLQNWLDYYLLKFERHPNKRPTVKTGFLGLWGSKMDAIDYYRHQIKRFDNKLTAERQKVLKSSKSVMPVAFVSFKSRWGAAVCAQTQQSKNPTLWLTNWAPEPRDVYWQNLAIPFVSLSIRKLIISVMVFALVFFYMIPIAFVQSLANLEGLEKVAPFLRPVIELKFVKEFLQGFLPGLALKIFLYILPTVLMIMSKIEGHIAQSTLERRSAAKYYYFMLVNVFLGSIVAGTAFQQLHSFLHQSPTQIPRTIGVSIPMKATFFITYIMVDGWAGIAGEILRLKSLVIFHLKNMFLVKTERDREKAMDPGSINFPETLPSLQLYFLLGIVYAVVTPILLPFIIIFFAFAYFVYRHQIINVYNQQYESAGAFWPHVHSRIIASLLISQLLLLGLLSTKKAANSTPILVMLPILTIWFHKYCKHRFEPAFRKYPLEEAMAKDTADSETESLINLKAYLSDAYLHPIFHSFENEDAQAEEAEEEVELAQVRVDKREHIHTHTHSPVASDPSSPSPPHYVYHYQS</sequence>
<evidence type="ECO:0000256" key="4">
    <source>
        <dbReference type="ARBA" id="ARBA00022692"/>
    </source>
</evidence>
<keyword evidence="3" id="KW-0813">Transport</keyword>
<feature type="transmembrane region" description="Helical" evidence="11">
    <location>
        <begin position="374"/>
        <end position="393"/>
    </location>
</feature>
<dbReference type="Proteomes" id="UP000594263">
    <property type="component" value="Unplaced"/>
</dbReference>
<accession>A0A7N0UI24</accession>
<feature type="domain" description="CSC1/OSCA1-like 7TM region" evidence="12">
    <location>
        <begin position="372"/>
        <end position="644"/>
    </location>
</feature>
<keyword evidence="9" id="KW-0407">Ion channel</keyword>
<evidence type="ECO:0000313" key="15">
    <source>
        <dbReference type="EnsemblPlants" id="Kaladp0067s0293.2.v1.1"/>
    </source>
</evidence>
<evidence type="ECO:0000259" key="14">
    <source>
        <dbReference type="Pfam" id="PF14703"/>
    </source>
</evidence>
<feature type="transmembrane region" description="Helical" evidence="11">
    <location>
        <begin position="466"/>
        <end position="485"/>
    </location>
</feature>
<feature type="transmembrane region" description="Helical" evidence="11">
    <location>
        <begin position="155"/>
        <end position="176"/>
    </location>
</feature>
<comment type="subcellular location">
    <subcellularLocation>
        <location evidence="1">Membrane</location>
        <topology evidence="1">Multi-pass membrane protein</topology>
    </subcellularLocation>
</comment>
<evidence type="ECO:0000313" key="16">
    <source>
        <dbReference type="Proteomes" id="UP000594263"/>
    </source>
</evidence>
<dbReference type="PANTHER" id="PTHR13018:SF98">
    <property type="entry name" value="TO DEHYDRATION PROTEIN, PUTATIVE, EXPRESSED-RELATED"/>
    <property type="match status" value="1"/>
</dbReference>
<organism evidence="15 16">
    <name type="scientific">Kalanchoe fedtschenkoi</name>
    <name type="common">Lavender scallops</name>
    <name type="synonym">South American air plant</name>
    <dbReference type="NCBI Taxonomy" id="63787"/>
    <lineage>
        <taxon>Eukaryota</taxon>
        <taxon>Viridiplantae</taxon>
        <taxon>Streptophyta</taxon>
        <taxon>Embryophyta</taxon>
        <taxon>Tracheophyta</taxon>
        <taxon>Spermatophyta</taxon>
        <taxon>Magnoliopsida</taxon>
        <taxon>eudicotyledons</taxon>
        <taxon>Gunneridae</taxon>
        <taxon>Pentapetalae</taxon>
        <taxon>Saxifragales</taxon>
        <taxon>Crassulaceae</taxon>
        <taxon>Kalanchoe</taxon>
    </lineage>
</organism>
<comment type="similarity">
    <text evidence="2">Belongs to the CSC1 (TC 1.A.17) family.</text>
</comment>
<evidence type="ECO:0000259" key="13">
    <source>
        <dbReference type="Pfam" id="PF13967"/>
    </source>
</evidence>
<feature type="transmembrane region" description="Helical" evidence="11">
    <location>
        <begin position="426"/>
        <end position="445"/>
    </location>
</feature>
<dbReference type="Pfam" id="PF02714">
    <property type="entry name" value="RSN1_7TM"/>
    <property type="match status" value="1"/>
</dbReference>
<reference evidence="15" key="1">
    <citation type="submission" date="2021-01" db="UniProtKB">
        <authorList>
            <consortium name="EnsemblPlants"/>
        </authorList>
    </citation>
    <scope>IDENTIFICATION</scope>
</reference>
<dbReference type="EnsemblPlants" id="Kaladp0067s0293.1.v1.1">
    <property type="protein sequence ID" value="Kaladp0067s0293.1.v1.1"/>
    <property type="gene ID" value="Kaladp0067s0293.v1.1"/>
</dbReference>
<keyword evidence="16" id="KW-1185">Reference proteome</keyword>
<protein>
    <submittedName>
        <fullName evidence="15">Uncharacterized protein</fullName>
    </submittedName>
</protein>
<evidence type="ECO:0000256" key="6">
    <source>
        <dbReference type="ARBA" id="ARBA00022989"/>
    </source>
</evidence>
<dbReference type="AlphaFoldDB" id="A0A7N0UI24"/>
<evidence type="ECO:0000256" key="7">
    <source>
        <dbReference type="ARBA" id="ARBA00023065"/>
    </source>
</evidence>
<feature type="transmembrane region" description="Helical" evidence="11">
    <location>
        <begin position="573"/>
        <end position="603"/>
    </location>
</feature>
<feature type="transmembrane region" description="Helical" evidence="11">
    <location>
        <begin position="101"/>
        <end position="123"/>
    </location>
</feature>
<dbReference type="Gramene" id="Kaladp0067s0293.2.v1.1">
    <property type="protein sequence ID" value="Kaladp0067s0293.2.v1.1"/>
    <property type="gene ID" value="Kaladp0067s0293.v1.1"/>
</dbReference>
<evidence type="ECO:0000256" key="10">
    <source>
        <dbReference type="SAM" id="MobiDB-lite"/>
    </source>
</evidence>
<name>A0A7N0UI24_KALFE</name>
<proteinExistence type="inferred from homology"/>
<evidence type="ECO:0000259" key="12">
    <source>
        <dbReference type="Pfam" id="PF02714"/>
    </source>
</evidence>
<keyword evidence="6 11" id="KW-1133">Transmembrane helix</keyword>
<evidence type="ECO:0000256" key="3">
    <source>
        <dbReference type="ARBA" id="ARBA00022448"/>
    </source>
</evidence>
<evidence type="ECO:0000256" key="2">
    <source>
        <dbReference type="ARBA" id="ARBA00007779"/>
    </source>
</evidence>
<dbReference type="InterPro" id="IPR027815">
    <property type="entry name" value="CSC1/OSCA1-like_cyt"/>
</dbReference>
<feature type="domain" description="CSC1/OSCA1-like cytosolic" evidence="14">
    <location>
        <begin position="199"/>
        <end position="361"/>
    </location>
</feature>
<feature type="domain" description="CSC1/OSCA1-like N-terminal transmembrane" evidence="13">
    <location>
        <begin position="7"/>
        <end position="178"/>
    </location>
</feature>
<dbReference type="PANTHER" id="PTHR13018">
    <property type="entry name" value="PROBABLE MEMBRANE PROTEIN DUF221-RELATED"/>
    <property type="match status" value="1"/>
</dbReference>
<dbReference type="GO" id="GO:0005886">
    <property type="term" value="C:plasma membrane"/>
    <property type="evidence" value="ECO:0007669"/>
    <property type="project" value="TreeGrafter"/>
</dbReference>
<keyword evidence="5" id="KW-0106">Calcium</keyword>
<dbReference type="EnsemblPlants" id="Kaladp0067s0293.2.v1.1">
    <property type="protein sequence ID" value="Kaladp0067s0293.2.v1.1"/>
    <property type="gene ID" value="Kaladp0067s0293.v1.1"/>
</dbReference>
<feature type="transmembrane region" description="Helical" evidence="11">
    <location>
        <begin position="6"/>
        <end position="28"/>
    </location>
</feature>
<dbReference type="Gramene" id="Kaladp0067s0293.1.v1.1">
    <property type="protein sequence ID" value="Kaladp0067s0293.1.v1.1"/>
    <property type="gene ID" value="Kaladp0067s0293.v1.1"/>
</dbReference>